<reference evidence="1" key="1">
    <citation type="submission" date="2018-11" db="EMBL/GenBank/DDBJ databases">
        <title>FDA dAtabase for Regulatory Grade micrObial Sequences (FDA-ARGOS): Supporting development and validation of Infectious Disease Dx tests.</title>
        <authorList>
            <person name="Bliska J."/>
            <person name="Cleland M.-M."/>
            <person name="Tallon L."/>
            <person name="Sadzewicz L."/>
            <person name="Zhao X."/>
            <person name="Vavikolanu K."/>
            <person name="Mehta A."/>
            <person name="Aluvathingal J."/>
            <person name="Nadendla S."/>
            <person name="Yan Y."/>
            <person name="Sichtig H."/>
        </authorList>
    </citation>
    <scope>NUCLEOTIDE SEQUENCE [LARGE SCALE GENOMIC DNA]</scope>
    <source>
        <strain evidence="1">FDAARGOS_581</strain>
    </source>
</reference>
<accession>A0ABM7ANU4</accession>
<keyword evidence="2" id="KW-1185">Reference proteome</keyword>
<gene>
    <name evidence="1" type="ORF">EGX47_17755</name>
</gene>
<protein>
    <submittedName>
        <fullName evidence="1">Vago-PB, isoform B</fullName>
    </submittedName>
</protein>
<name>A0ABM7ANU4_YERPU</name>
<organism evidence="1 2">
    <name type="scientific">Yersinia pseudotuberculosis</name>
    <dbReference type="NCBI Taxonomy" id="633"/>
    <lineage>
        <taxon>Bacteria</taxon>
        <taxon>Pseudomonadati</taxon>
        <taxon>Pseudomonadota</taxon>
        <taxon>Gammaproteobacteria</taxon>
        <taxon>Enterobacterales</taxon>
        <taxon>Yersiniaceae</taxon>
        <taxon>Yersinia</taxon>
    </lineage>
</organism>
<dbReference type="EMBL" id="CP033713">
    <property type="protein sequence ID" value="AYW94312.1"/>
    <property type="molecule type" value="Genomic_DNA"/>
</dbReference>
<evidence type="ECO:0000313" key="2">
    <source>
        <dbReference type="Proteomes" id="UP000268669"/>
    </source>
</evidence>
<sequence length="70" mass="8081">MKICWLIIDGSTQIIHNGSDNNYHFNRLFCRDIRKSAVLTSNEVATREAGCDTQGGLKEKTLFYHHEINR</sequence>
<proteinExistence type="predicted"/>
<dbReference type="Proteomes" id="UP000268669">
    <property type="component" value="Chromosome"/>
</dbReference>
<evidence type="ECO:0000313" key="1">
    <source>
        <dbReference type="EMBL" id="AYW94312.1"/>
    </source>
</evidence>